<feature type="coiled-coil region" evidence="1">
    <location>
        <begin position="23"/>
        <end position="103"/>
    </location>
</feature>
<reference evidence="3 4" key="3">
    <citation type="submission" date="2019-07" db="EMBL/GenBank/DDBJ databases">
        <authorList>
            <person name="Papic B."/>
        </authorList>
    </citation>
    <scope>NUCLEOTIDE SEQUENCE [LARGE SCALE GENOMIC DNA]</scope>
    <source>
        <strain evidence="3 4">L8b</strain>
    </source>
</reference>
<dbReference type="Proteomes" id="UP000319322">
    <property type="component" value="Unassembled WGS sequence"/>
</dbReference>
<feature type="region of interest" description="Disordered" evidence="2">
    <location>
        <begin position="305"/>
        <end position="324"/>
    </location>
</feature>
<reference evidence="3 4" key="1">
    <citation type="submission" date="2019-07" db="EMBL/GenBank/DDBJ databases">
        <title>Helicobacter labacensis sp. nov., Helicobacter mehlei sp. nov. and Helicobacter vulpis sp. nov., isolated from gastric mucosa of red fox (Vulpis vulpis).</title>
        <authorList>
            <person name="Kusar D."/>
            <person name="Gruntar I."/>
            <person name="Pate M."/>
            <person name="Zajc U."/>
            <person name="Ocepek M."/>
        </authorList>
    </citation>
    <scope>NUCLEOTIDE SEQUENCE [LARGE SCALE GENOMIC DNA]</scope>
    <source>
        <strain evidence="3 4">L8b</strain>
    </source>
</reference>
<keyword evidence="4" id="KW-1185">Reference proteome</keyword>
<proteinExistence type="predicted"/>
<evidence type="ECO:0000313" key="4">
    <source>
        <dbReference type="Proteomes" id="UP000319322"/>
    </source>
</evidence>
<protein>
    <submittedName>
        <fullName evidence="3">Uncharacterized protein</fullName>
    </submittedName>
</protein>
<gene>
    <name evidence="3" type="ORF">FNE76_05970</name>
</gene>
<dbReference type="AlphaFoldDB" id="A0A553UQ99"/>
<organism evidence="3 4">
    <name type="scientific">Helicobacter mehlei</name>
    <dbReference type="NCBI Taxonomy" id="2316080"/>
    <lineage>
        <taxon>Bacteria</taxon>
        <taxon>Pseudomonadati</taxon>
        <taxon>Campylobacterota</taxon>
        <taxon>Epsilonproteobacteria</taxon>
        <taxon>Campylobacterales</taxon>
        <taxon>Helicobacteraceae</taxon>
        <taxon>Helicobacter</taxon>
    </lineage>
</organism>
<dbReference type="EMBL" id="VKGC01000015">
    <property type="protein sequence ID" value="TSA82397.1"/>
    <property type="molecule type" value="Genomic_DNA"/>
</dbReference>
<sequence length="324" mass="36895">MITLDTAANAKLAVSNANEGTMIAKMQEQLNHITHLLELAKNQVDTLKQAQQSLRETQEFMQASTLPQLEPMLVALQGDLERMQAHQNQLQALSQRYAQLEHAQMARWQQECPWLDFSNATIADSNHYQARKTQKLLENTHVVLSAPHLSALICQKLQQIEKQENHHAHLKRMQKALLAGDFKQFQTLSQARQANFEHDQITQEQDSQAKLAPLSKRLEQLHQELPSTRLSTQLSQLNTQLAQQLQSAQNERDQARAYAHYHQRAQSLQLELLLELTRHLSFLNETMSMGATLLAQIQKVSSPHLVSENSPSKPNAYGFPEVFP</sequence>
<evidence type="ECO:0000256" key="2">
    <source>
        <dbReference type="SAM" id="MobiDB-lite"/>
    </source>
</evidence>
<evidence type="ECO:0000256" key="1">
    <source>
        <dbReference type="SAM" id="Coils"/>
    </source>
</evidence>
<accession>A0A553UQ99</accession>
<evidence type="ECO:0000313" key="3">
    <source>
        <dbReference type="EMBL" id="TSA82397.1"/>
    </source>
</evidence>
<feature type="coiled-coil region" evidence="1">
    <location>
        <begin position="231"/>
        <end position="258"/>
    </location>
</feature>
<keyword evidence="1" id="KW-0175">Coiled coil</keyword>
<reference evidence="4" key="2">
    <citation type="submission" date="2019-07" db="EMBL/GenBank/DDBJ databases">
        <title>Helicobacter labacensis sp. nov., Helicobacter mehlei sp. nov. and Helicobacter vulpis sp. nov., isolated from gastric mucosa of red fox (Vulpis vulpis).</title>
        <authorList>
            <person name="Papic B."/>
        </authorList>
    </citation>
    <scope>NUCLEOTIDE SEQUENCE [LARGE SCALE GENOMIC DNA]</scope>
    <source>
        <strain evidence="4">L8b</strain>
    </source>
</reference>
<comment type="caution">
    <text evidence="3">The sequence shown here is derived from an EMBL/GenBank/DDBJ whole genome shotgun (WGS) entry which is preliminary data.</text>
</comment>
<name>A0A553UQ99_9HELI</name>